<gene>
    <name evidence="2" type="ORF">T4D_5288</name>
</gene>
<evidence type="ECO:0000313" key="2">
    <source>
        <dbReference type="EMBL" id="KRY87265.1"/>
    </source>
</evidence>
<keyword evidence="3" id="KW-1185">Reference proteome</keyword>
<keyword evidence="1" id="KW-0472">Membrane</keyword>
<reference evidence="2 3" key="1">
    <citation type="submission" date="2015-01" db="EMBL/GenBank/DDBJ databases">
        <title>Evolution of Trichinella species and genotypes.</title>
        <authorList>
            <person name="Korhonen P.K."/>
            <person name="Edoardo P."/>
            <person name="Giuseppe L.R."/>
            <person name="Gasser R.B."/>
        </authorList>
    </citation>
    <scope>NUCLEOTIDE SEQUENCE [LARGE SCALE GENOMIC DNA]</scope>
    <source>
        <strain evidence="2">ISS470</strain>
    </source>
</reference>
<accession>A0A0V1FN84</accession>
<evidence type="ECO:0000256" key="1">
    <source>
        <dbReference type="SAM" id="Phobius"/>
    </source>
</evidence>
<dbReference type="EMBL" id="JYDT01000058">
    <property type="protein sequence ID" value="KRY87265.1"/>
    <property type="molecule type" value="Genomic_DNA"/>
</dbReference>
<keyword evidence="1" id="KW-1133">Transmembrane helix</keyword>
<name>A0A0V1FN84_TRIPS</name>
<comment type="caution">
    <text evidence="2">The sequence shown here is derived from an EMBL/GenBank/DDBJ whole genome shotgun (WGS) entry which is preliminary data.</text>
</comment>
<keyword evidence="1" id="KW-0812">Transmembrane</keyword>
<proteinExistence type="predicted"/>
<dbReference type="Proteomes" id="UP000054995">
    <property type="component" value="Unassembled WGS sequence"/>
</dbReference>
<organism evidence="2 3">
    <name type="scientific">Trichinella pseudospiralis</name>
    <name type="common">Parasitic roundworm</name>
    <dbReference type="NCBI Taxonomy" id="6337"/>
    <lineage>
        <taxon>Eukaryota</taxon>
        <taxon>Metazoa</taxon>
        <taxon>Ecdysozoa</taxon>
        <taxon>Nematoda</taxon>
        <taxon>Enoplea</taxon>
        <taxon>Dorylaimia</taxon>
        <taxon>Trichinellida</taxon>
        <taxon>Trichinellidae</taxon>
        <taxon>Trichinella</taxon>
    </lineage>
</organism>
<dbReference type="AlphaFoldDB" id="A0A0V1FN84"/>
<protein>
    <submittedName>
        <fullName evidence="2">Uncharacterized protein</fullName>
    </submittedName>
</protein>
<feature type="transmembrane region" description="Helical" evidence="1">
    <location>
        <begin position="12"/>
        <end position="32"/>
    </location>
</feature>
<evidence type="ECO:0000313" key="3">
    <source>
        <dbReference type="Proteomes" id="UP000054995"/>
    </source>
</evidence>
<sequence>MRLESFALPIENLKVLFGIIETFFLLLPYTFAEFIIKSSDRAINIFCTEANLQLKLILIMKRLILFGCDILSLAKGMLIK</sequence>